<evidence type="ECO:0000256" key="3">
    <source>
        <dbReference type="ARBA" id="ARBA00022490"/>
    </source>
</evidence>
<evidence type="ECO:0000256" key="7">
    <source>
        <dbReference type="ARBA" id="ARBA00023015"/>
    </source>
</evidence>
<evidence type="ECO:0000256" key="10">
    <source>
        <dbReference type="ARBA" id="ARBA00023163"/>
    </source>
</evidence>
<dbReference type="GO" id="GO:0003727">
    <property type="term" value="F:single-stranded RNA binding"/>
    <property type="evidence" value="ECO:0007669"/>
    <property type="project" value="TreeGrafter"/>
</dbReference>
<evidence type="ECO:0000256" key="4">
    <source>
        <dbReference type="ARBA" id="ARBA00022553"/>
    </source>
</evidence>
<proteinExistence type="predicted"/>
<reference evidence="16" key="1">
    <citation type="submission" date="2025-08" db="UniProtKB">
        <authorList>
            <consortium name="Ensembl"/>
        </authorList>
    </citation>
    <scope>IDENTIFICATION</scope>
</reference>
<dbReference type="InterPro" id="IPR014720">
    <property type="entry name" value="dsRBD_dom"/>
</dbReference>
<evidence type="ECO:0000259" key="15">
    <source>
        <dbReference type="PROSITE" id="PS51703"/>
    </source>
</evidence>
<feature type="domain" description="DZF" evidence="15">
    <location>
        <begin position="2"/>
        <end position="343"/>
    </location>
</feature>
<dbReference type="InterPro" id="IPR049402">
    <property type="entry name" value="DZF_dom_C"/>
</dbReference>
<dbReference type="Gene3D" id="3.30.160.20">
    <property type="match status" value="2"/>
</dbReference>
<keyword evidence="6 12" id="KW-0694">RNA-binding</keyword>
<organism evidence="16 17">
    <name type="scientific">Cyprinus carpio carpio</name>
    <dbReference type="NCBI Taxonomy" id="630221"/>
    <lineage>
        <taxon>Eukaryota</taxon>
        <taxon>Metazoa</taxon>
        <taxon>Chordata</taxon>
        <taxon>Craniata</taxon>
        <taxon>Vertebrata</taxon>
        <taxon>Euteleostomi</taxon>
        <taxon>Actinopterygii</taxon>
        <taxon>Neopterygii</taxon>
        <taxon>Teleostei</taxon>
        <taxon>Ostariophysi</taxon>
        <taxon>Cypriniformes</taxon>
        <taxon>Cyprinidae</taxon>
        <taxon>Cyprininae</taxon>
        <taxon>Cyprinus</taxon>
    </lineage>
</organism>
<dbReference type="InterPro" id="IPR033099">
    <property type="entry name" value="DSRM1_ILF3"/>
</dbReference>
<dbReference type="Gene3D" id="1.10.1410.40">
    <property type="match status" value="1"/>
</dbReference>
<dbReference type="InterPro" id="IPR043519">
    <property type="entry name" value="NT_sf"/>
</dbReference>
<evidence type="ECO:0000256" key="5">
    <source>
        <dbReference type="ARBA" id="ARBA00022737"/>
    </source>
</evidence>
<dbReference type="AlphaFoldDB" id="A0A8C0YIQ8"/>
<keyword evidence="3" id="KW-0963">Cytoplasm</keyword>
<reference evidence="16" key="2">
    <citation type="submission" date="2025-09" db="UniProtKB">
        <authorList>
            <consortium name="Ensembl"/>
        </authorList>
    </citation>
    <scope>IDENTIFICATION</scope>
</reference>
<dbReference type="Ensembl" id="ENSCCRT00000010456.2">
    <property type="protein sequence ID" value="ENSCCRP00000009550.2"/>
    <property type="gene ID" value="ENSCCRG00000004899.2"/>
</dbReference>
<evidence type="ECO:0000256" key="2">
    <source>
        <dbReference type="ARBA" id="ARBA00004496"/>
    </source>
</evidence>
<dbReference type="GO" id="GO:0005737">
    <property type="term" value="C:cytoplasm"/>
    <property type="evidence" value="ECO:0007669"/>
    <property type="project" value="UniProtKB-SubCell"/>
</dbReference>
<dbReference type="Pfam" id="PF00035">
    <property type="entry name" value="dsrm"/>
    <property type="match status" value="2"/>
</dbReference>
<keyword evidence="8" id="KW-0051">Antiviral defense</keyword>
<dbReference type="FunFam" id="3.30.160.20:FF:000006">
    <property type="entry name" value="interleukin enhancer-binding factor 3 isoform X2"/>
    <property type="match status" value="1"/>
</dbReference>
<name>A0A8C0YIQ8_CYPCA</name>
<dbReference type="GO" id="GO:0003725">
    <property type="term" value="F:double-stranded RNA binding"/>
    <property type="evidence" value="ECO:0007669"/>
    <property type="project" value="InterPro"/>
</dbReference>
<evidence type="ECO:0000256" key="1">
    <source>
        <dbReference type="ARBA" id="ARBA00004123"/>
    </source>
</evidence>
<feature type="domain" description="DRBM" evidence="14">
    <location>
        <begin position="367"/>
        <end position="436"/>
    </location>
</feature>
<comment type="subcellular location">
    <subcellularLocation>
        <location evidence="2">Cytoplasm</location>
    </subcellularLocation>
    <subcellularLocation>
        <location evidence="1">Nucleus</location>
    </subcellularLocation>
</comment>
<feature type="region of interest" description="Disordered" evidence="13">
    <location>
        <begin position="450"/>
        <end position="496"/>
    </location>
</feature>
<evidence type="ECO:0000256" key="9">
    <source>
        <dbReference type="ARBA" id="ARBA00023125"/>
    </source>
</evidence>
<sequence>MRIFVNDDRHVMAKHSSIYPTQEELEGVQNMVSHTEQYLIVTSVDYSMEHPTRSLRGVMRVGLVAKGLLLKGDLDLELVLLCKDKPTITLLKKVSENLAVQLKVVTEEKYDVNPCIRDATIVIKNSKEPPLTLTINLTSPLVREEAEKQAAGETLSVIDPPDVLDRQKCLTALASLRHAKWFQARANGLRSCVIVIRILRDLCARVPTWAPLRGWPLELLCEKAIGTGIRPMGAGEALRRVLECLASGILMADGSGICDPCEKEPTDAIGHMDRQQREDITQSAQHALRLSAFGQLHKVLGMDPLPSKMPRKPRSETPIDYTVQIPPSTTYVPPMKRPIEEEEATDEKNPNKKKKKLQKKSPEEKAEPPQAMNALMRLNQLKPGLQYKLISQTGPVHVPVFTMAVEVDGKNFEASGPSKRTAKLHVAVKVLQDMGLPTGLEQKVAELVKQEEPVTTQETLPAVTQMEPEPAPTADSPTDESARQQGPILTKHGKNPVMELNEKRRGLKYELISETGGSHDKRFVMEVEIDGQKFQGSGSNKKVAKAYAALAALEKLFPEGSNSEANKKKKMPPMVCLFLPVFSLIISTYILCV</sequence>
<evidence type="ECO:0000256" key="6">
    <source>
        <dbReference type="ARBA" id="ARBA00022884"/>
    </source>
</evidence>
<dbReference type="InterPro" id="IPR049401">
    <property type="entry name" value="DZF_dom_N"/>
</dbReference>
<dbReference type="FunFam" id="3.30.460.10:FF:000003">
    <property type="entry name" value="interleukin enhancer-binding factor 3 isoform X2"/>
    <property type="match status" value="1"/>
</dbReference>
<keyword evidence="7" id="KW-0805">Transcription regulation</keyword>
<dbReference type="SMART" id="SM00572">
    <property type="entry name" value="DZF"/>
    <property type="match status" value="1"/>
</dbReference>
<keyword evidence="11" id="KW-0539">Nucleus</keyword>
<dbReference type="Pfam" id="PF07528">
    <property type="entry name" value="DZF_N"/>
    <property type="match status" value="1"/>
</dbReference>
<dbReference type="CDD" id="cd19912">
    <property type="entry name" value="DSRM_ILF3_rpt2"/>
    <property type="match status" value="1"/>
</dbReference>
<evidence type="ECO:0000313" key="16">
    <source>
        <dbReference type="Ensembl" id="ENSCCRP00000009550.2"/>
    </source>
</evidence>
<dbReference type="Pfam" id="PF20965">
    <property type="entry name" value="DZF_C"/>
    <property type="match status" value="1"/>
</dbReference>
<dbReference type="InterPro" id="IPR006561">
    <property type="entry name" value="DZF_dom"/>
</dbReference>
<dbReference type="Gene3D" id="3.30.460.10">
    <property type="entry name" value="Beta Polymerase, domain 2"/>
    <property type="match status" value="1"/>
</dbReference>
<accession>A0A8C0YIQ8</accession>
<dbReference type="PROSITE" id="PS50137">
    <property type="entry name" value="DS_RBD"/>
    <property type="match status" value="2"/>
</dbReference>
<protein>
    <submittedName>
        <fullName evidence="16">Interleukin enhancer binding factor 3b</fullName>
    </submittedName>
</protein>
<evidence type="ECO:0000256" key="13">
    <source>
        <dbReference type="SAM" id="MobiDB-lite"/>
    </source>
</evidence>
<evidence type="ECO:0000256" key="11">
    <source>
        <dbReference type="ARBA" id="ARBA00023242"/>
    </source>
</evidence>
<dbReference type="GO" id="GO:0003677">
    <property type="term" value="F:DNA binding"/>
    <property type="evidence" value="ECO:0007669"/>
    <property type="project" value="UniProtKB-KW"/>
</dbReference>
<dbReference type="SMART" id="SM00358">
    <property type="entry name" value="DSRM"/>
    <property type="match status" value="2"/>
</dbReference>
<dbReference type="FunFam" id="3.30.160.20:FF:000008">
    <property type="entry name" value="interleukin enhancer-binding factor 3 isoform X2"/>
    <property type="match status" value="1"/>
</dbReference>
<keyword evidence="9" id="KW-0238">DNA-binding</keyword>
<keyword evidence="10" id="KW-0804">Transcription</keyword>
<keyword evidence="17" id="KW-1185">Reference proteome</keyword>
<evidence type="ECO:0000256" key="8">
    <source>
        <dbReference type="ARBA" id="ARBA00023118"/>
    </source>
</evidence>
<feature type="domain" description="DRBM" evidence="14">
    <location>
        <begin position="492"/>
        <end position="558"/>
    </location>
</feature>
<keyword evidence="4" id="KW-0597">Phosphoprotein</keyword>
<evidence type="ECO:0000313" key="17">
    <source>
        <dbReference type="Proteomes" id="UP001108240"/>
    </source>
</evidence>
<keyword evidence="5" id="KW-0677">Repeat</keyword>
<feature type="region of interest" description="Disordered" evidence="13">
    <location>
        <begin position="303"/>
        <end position="370"/>
    </location>
</feature>
<dbReference type="SUPFAM" id="SSF54768">
    <property type="entry name" value="dsRNA-binding domain-like"/>
    <property type="match status" value="2"/>
</dbReference>
<dbReference type="GO" id="GO:0051607">
    <property type="term" value="P:defense response to virus"/>
    <property type="evidence" value="ECO:0007669"/>
    <property type="project" value="UniProtKB-KW"/>
</dbReference>
<evidence type="ECO:0000259" key="14">
    <source>
        <dbReference type="PROSITE" id="PS50137"/>
    </source>
</evidence>
<dbReference type="Proteomes" id="UP001108240">
    <property type="component" value="Unplaced"/>
</dbReference>
<evidence type="ECO:0000256" key="12">
    <source>
        <dbReference type="PROSITE-ProRule" id="PRU00266"/>
    </source>
</evidence>
<dbReference type="PANTHER" id="PTHR45762">
    <property type="entry name" value="ZINC FINGER RNA-BINDING PROTEIN"/>
    <property type="match status" value="1"/>
</dbReference>
<dbReference type="GeneTree" id="ENSGT00940000156719"/>
<dbReference type="PANTHER" id="PTHR45762:SF4">
    <property type="entry name" value="INTERLEUKIN ENHANCER-BINDING FACTOR 3"/>
    <property type="match status" value="1"/>
</dbReference>
<dbReference type="PROSITE" id="PS51703">
    <property type="entry name" value="DZF"/>
    <property type="match status" value="1"/>
</dbReference>
<dbReference type="GO" id="GO:0071011">
    <property type="term" value="C:precatalytic spliceosome"/>
    <property type="evidence" value="ECO:0007669"/>
    <property type="project" value="TreeGrafter"/>
</dbReference>
<dbReference type="FunFam" id="1.10.1410.40:FF:000001">
    <property type="entry name" value="interleukin enhancer-binding factor 3 isoform X1"/>
    <property type="match status" value="1"/>
</dbReference>
<dbReference type="CDD" id="cd19910">
    <property type="entry name" value="DSRM_ILF3_rpt1"/>
    <property type="match status" value="1"/>
</dbReference>